<keyword evidence="1" id="KW-1133">Transmembrane helix</keyword>
<dbReference type="PANTHER" id="PTHR34473:SF3">
    <property type="entry name" value="TRANSMEMBRANE PROTEIN-RELATED"/>
    <property type="match status" value="1"/>
</dbReference>
<keyword evidence="1" id="KW-0812">Transmembrane</keyword>
<gene>
    <name evidence="3" type="ORF">HJG52_01170</name>
</gene>
<dbReference type="InterPro" id="IPR005182">
    <property type="entry name" value="YdbS-like_PH"/>
</dbReference>
<dbReference type="AlphaFoldDB" id="A0A849H4A8"/>
<accession>A0A849H4A8</accession>
<protein>
    <submittedName>
        <fullName evidence="3">PH domain-containing protein</fullName>
    </submittedName>
</protein>
<dbReference type="PANTHER" id="PTHR34473">
    <property type="entry name" value="UPF0699 TRANSMEMBRANE PROTEIN YDBS"/>
    <property type="match status" value="1"/>
</dbReference>
<evidence type="ECO:0000313" key="4">
    <source>
        <dbReference type="Proteomes" id="UP000588586"/>
    </source>
</evidence>
<dbReference type="EMBL" id="JABEPQ010000001">
    <property type="protein sequence ID" value="NNM44616.1"/>
    <property type="molecule type" value="Genomic_DNA"/>
</dbReference>
<evidence type="ECO:0000256" key="1">
    <source>
        <dbReference type="SAM" id="Phobius"/>
    </source>
</evidence>
<dbReference type="Proteomes" id="UP000588586">
    <property type="component" value="Unassembled WGS sequence"/>
</dbReference>
<feature type="transmembrane region" description="Helical" evidence="1">
    <location>
        <begin position="40"/>
        <end position="61"/>
    </location>
</feature>
<feature type="transmembrane region" description="Helical" evidence="1">
    <location>
        <begin position="67"/>
        <end position="87"/>
    </location>
</feature>
<reference evidence="3 4" key="1">
    <citation type="submission" date="2020-04" db="EMBL/GenBank/DDBJ databases">
        <title>Knoellia sp. isolate from air conditioner.</title>
        <authorList>
            <person name="Chea S."/>
            <person name="Kim D.-U."/>
        </authorList>
    </citation>
    <scope>NUCLEOTIDE SEQUENCE [LARGE SCALE GENOMIC DNA]</scope>
    <source>
        <strain evidence="3 4">DB2414S</strain>
    </source>
</reference>
<feature type="domain" description="YdbS-like PH" evidence="2">
    <location>
        <begin position="96"/>
        <end position="169"/>
    </location>
</feature>
<sequence>MDPSATAPTVATGPVAPSTPDVTLFGDGGLDWRPVSPKLATARFVVLGCVAVLPLLGALALAIFVSAWLWLAVAFVVVVVGWVAWVIGRQVPMISWAETAEELVIRKGRLFRTVVSVPYGRLQFVDVQSGPLARKFGMATVELHTASPESGGQIPGLPTEVAEQLRERLAARGESQRAGL</sequence>
<keyword evidence="1" id="KW-0472">Membrane</keyword>
<keyword evidence="4" id="KW-1185">Reference proteome</keyword>
<dbReference type="Pfam" id="PF03703">
    <property type="entry name" value="bPH_2"/>
    <property type="match status" value="1"/>
</dbReference>
<organism evidence="3 4">
    <name type="scientific">Knoellia koreensis</name>
    <dbReference type="NCBI Taxonomy" id="2730921"/>
    <lineage>
        <taxon>Bacteria</taxon>
        <taxon>Bacillati</taxon>
        <taxon>Actinomycetota</taxon>
        <taxon>Actinomycetes</taxon>
        <taxon>Micrococcales</taxon>
        <taxon>Intrasporangiaceae</taxon>
        <taxon>Knoellia</taxon>
    </lineage>
</organism>
<name>A0A849H4A8_9MICO</name>
<evidence type="ECO:0000259" key="2">
    <source>
        <dbReference type="Pfam" id="PF03703"/>
    </source>
</evidence>
<comment type="caution">
    <text evidence="3">The sequence shown here is derived from an EMBL/GenBank/DDBJ whole genome shotgun (WGS) entry which is preliminary data.</text>
</comment>
<proteinExistence type="predicted"/>
<evidence type="ECO:0000313" key="3">
    <source>
        <dbReference type="EMBL" id="NNM44616.1"/>
    </source>
</evidence>